<reference evidence="1 2" key="1">
    <citation type="submission" date="2017-08" db="EMBL/GenBank/DDBJ databases">
        <title>Draft genome sequence of pheromone producing symbiont Morganella morganii, of the female New Zealand grass grub Costelytra giveni.</title>
        <authorList>
            <person name="Laugraud A."/>
            <person name="Young S.D."/>
            <person name="Hurst M.H."/>
        </authorList>
    </citation>
    <scope>NUCLEOTIDE SEQUENCE [LARGE SCALE GENOMIC DNA]</scope>
    <source>
        <strain evidence="1 2">MMsCG</strain>
    </source>
</reference>
<dbReference type="Proteomes" id="UP000286908">
    <property type="component" value="Unassembled WGS sequence"/>
</dbReference>
<evidence type="ECO:0000313" key="1">
    <source>
        <dbReference type="EMBL" id="RUT64209.1"/>
    </source>
</evidence>
<protein>
    <submittedName>
        <fullName evidence="1">Uncharacterized protein</fullName>
    </submittedName>
</protein>
<dbReference type="EMBL" id="NRQY01000003">
    <property type="protein sequence ID" value="RUT64209.1"/>
    <property type="molecule type" value="Genomic_DNA"/>
</dbReference>
<comment type="caution">
    <text evidence="1">The sequence shown here is derived from an EMBL/GenBank/DDBJ whole genome shotgun (WGS) entry which is preliminary data.</text>
</comment>
<organism evidence="1 2">
    <name type="scientific">Morganella morganii</name>
    <name type="common">Proteus morganii</name>
    <dbReference type="NCBI Taxonomy" id="582"/>
    <lineage>
        <taxon>Bacteria</taxon>
        <taxon>Pseudomonadati</taxon>
        <taxon>Pseudomonadota</taxon>
        <taxon>Gammaproteobacteria</taxon>
        <taxon>Enterobacterales</taxon>
        <taxon>Morganellaceae</taxon>
        <taxon>Morganella</taxon>
    </lineage>
</organism>
<sequence length="60" mass="6297">MSLARPPPISALPVAIITPLLILNTSVRTGGHVCYSFCAYYSSINNLILSLSAQTGVFSG</sequence>
<name>A0A433ZQ77_MORMO</name>
<dbReference type="AlphaFoldDB" id="A0A433ZQ77"/>
<gene>
    <name evidence="1" type="ORF">CKG00_17710</name>
</gene>
<proteinExistence type="predicted"/>
<accession>A0A433ZQ77</accession>
<evidence type="ECO:0000313" key="2">
    <source>
        <dbReference type="Proteomes" id="UP000286908"/>
    </source>
</evidence>